<proteinExistence type="predicted"/>
<comment type="caution">
    <text evidence="1">The sequence shown here is derived from an EMBL/GenBank/DDBJ whole genome shotgun (WGS) entry which is preliminary data.</text>
</comment>
<evidence type="ECO:0008006" key="3">
    <source>
        <dbReference type="Google" id="ProtNLM"/>
    </source>
</evidence>
<dbReference type="AlphaFoldDB" id="A0AAV9EF75"/>
<reference evidence="1" key="1">
    <citation type="journal article" date="2023" name="Nat. Commun.">
        <title>Diploid and tetraploid genomes of Acorus and the evolution of monocots.</title>
        <authorList>
            <person name="Ma L."/>
            <person name="Liu K.W."/>
            <person name="Li Z."/>
            <person name="Hsiao Y.Y."/>
            <person name="Qi Y."/>
            <person name="Fu T."/>
            <person name="Tang G.D."/>
            <person name="Zhang D."/>
            <person name="Sun W.H."/>
            <person name="Liu D.K."/>
            <person name="Li Y."/>
            <person name="Chen G.Z."/>
            <person name="Liu X.D."/>
            <person name="Liao X.Y."/>
            <person name="Jiang Y.T."/>
            <person name="Yu X."/>
            <person name="Hao Y."/>
            <person name="Huang J."/>
            <person name="Zhao X.W."/>
            <person name="Ke S."/>
            <person name="Chen Y.Y."/>
            <person name="Wu W.L."/>
            <person name="Hsu J.L."/>
            <person name="Lin Y.F."/>
            <person name="Huang M.D."/>
            <person name="Li C.Y."/>
            <person name="Huang L."/>
            <person name="Wang Z.W."/>
            <person name="Zhao X."/>
            <person name="Zhong W.Y."/>
            <person name="Peng D.H."/>
            <person name="Ahmad S."/>
            <person name="Lan S."/>
            <person name="Zhang J.S."/>
            <person name="Tsai W.C."/>
            <person name="Van de Peer Y."/>
            <person name="Liu Z.J."/>
        </authorList>
    </citation>
    <scope>NUCLEOTIDE SEQUENCE</scope>
    <source>
        <strain evidence="1">CP</strain>
    </source>
</reference>
<name>A0AAV9EF75_ACOCL</name>
<reference evidence="1" key="2">
    <citation type="submission" date="2023-06" db="EMBL/GenBank/DDBJ databases">
        <authorList>
            <person name="Ma L."/>
            <person name="Liu K.-W."/>
            <person name="Li Z."/>
            <person name="Hsiao Y.-Y."/>
            <person name="Qi Y."/>
            <person name="Fu T."/>
            <person name="Tang G."/>
            <person name="Zhang D."/>
            <person name="Sun W.-H."/>
            <person name="Liu D.-K."/>
            <person name="Li Y."/>
            <person name="Chen G.-Z."/>
            <person name="Liu X.-D."/>
            <person name="Liao X.-Y."/>
            <person name="Jiang Y.-T."/>
            <person name="Yu X."/>
            <person name="Hao Y."/>
            <person name="Huang J."/>
            <person name="Zhao X.-W."/>
            <person name="Ke S."/>
            <person name="Chen Y.-Y."/>
            <person name="Wu W.-L."/>
            <person name="Hsu J.-L."/>
            <person name="Lin Y.-F."/>
            <person name="Huang M.-D."/>
            <person name="Li C.-Y."/>
            <person name="Huang L."/>
            <person name="Wang Z.-W."/>
            <person name="Zhao X."/>
            <person name="Zhong W.-Y."/>
            <person name="Peng D.-H."/>
            <person name="Ahmad S."/>
            <person name="Lan S."/>
            <person name="Zhang J.-S."/>
            <person name="Tsai W.-C."/>
            <person name="Van De Peer Y."/>
            <person name="Liu Z.-J."/>
        </authorList>
    </citation>
    <scope>NUCLEOTIDE SEQUENCE</scope>
    <source>
        <strain evidence="1">CP</strain>
        <tissue evidence="1">Leaves</tissue>
    </source>
</reference>
<accession>A0AAV9EF75</accession>
<sequence length="239" mass="27403">MIQVFVTPDIPSGPRPFKYMQAWESHSDFERIVSSAWNCPFVGSPLYVLVKKLQNLKGILKSWNRDYFGNIQDELAFSWRKLDRIQVTSLLDPLNDELILQERLAKLEYLEVLKREEAHLRQKSRQLWLKEGDSNSKFFYSSMKARAAYNSIRKVKLANGSFSSDPVVIKSYAVQYFQSILNQPSIEPLLILHSPIQLNDEDIAALTKHVSDAEIKSALFTTNPLLMASRLGSFNFSGI</sequence>
<organism evidence="1 2">
    <name type="scientific">Acorus calamus</name>
    <name type="common">Sweet flag</name>
    <dbReference type="NCBI Taxonomy" id="4465"/>
    <lineage>
        <taxon>Eukaryota</taxon>
        <taxon>Viridiplantae</taxon>
        <taxon>Streptophyta</taxon>
        <taxon>Embryophyta</taxon>
        <taxon>Tracheophyta</taxon>
        <taxon>Spermatophyta</taxon>
        <taxon>Magnoliopsida</taxon>
        <taxon>Liliopsida</taxon>
        <taxon>Acoraceae</taxon>
        <taxon>Acorus</taxon>
    </lineage>
</organism>
<dbReference type="Proteomes" id="UP001180020">
    <property type="component" value="Unassembled WGS sequence"/>
</dbReference>
<evidence type="ECO:0000313" key="2">
    <source>
        <dbReference type="Proteomes" id="UP001180020"/>
    </source>
</evidence>
<evidence type="ECO:0000313" key="1">
    <source>
        <dbReference type="EMBL" id="KAK1311789.1"/>
    </source>
</evidence>
<dbReference type="EMBL" id="JAUJYO010000007">
    <property type="protein sequence ID" value="KAK1311789.1"/>
    <property type="molecule type" value="Genomic_DNA"/>
</dbReference>
<keyword evidence="2" id="KW-1185">Reference proteome</keyword>
<protein>
    <recommendedName>
        <fullName evidence="3">Reverse transcriptase</fullName>
    </recommendedName>
</protein>
<gene>
    <name evidence="1" type="ORF">QJS10_CPA07g00486</name>
</gene>